<sequence>MVGGGRQGGAVEEVKLNTGNVFAALESLKKKKKGDKGKVAGRRTTWGPCSGKRHRRRSSSGLPRHLPPSPGQTSRTTTTTSPPPRRHAPSGALPVSPLRKRTTSMMLCAPPFRSLCPPHRVSAVFSCCVDFAQAAEEERMRKEFEVEGQPVVKLRIWFGGTFARPACYGTLKNLHFPLLVQSLTDGLTADTR</sequence>
<feature type="compositionally biased region" description="Basic residues" evidence="1">
    <location>
        <begin position="29"/>
        <end position="41"/>
    </location>
</feature>
<evidence type="ECO:0000256" key="1">
    <source>
        <dbReference type="SAM" id="MobiDB-lite"/>
    </source>
</evidence>
<accession>A0A804LUM6</accession>
<protein>
    <submittedName>
        <fullName evidence="2">Uncharacterized protein</fullName>
    </submittedName>
</protein>
<proteinExistence type="predicted"/>
<evidence type="ECO:0000313" key="2">
    <source>
        <dbReference type="EnsemblPlants" id="Zm00001eb037750_P001"/>
    </source>
</evidence>
<keyword evidence="3" id="KW-1185">Reference proteome</keyword>
<dbReference type="Proteomes" id="UP000007305">
    <property type="component" value="Chromosome 1"/>
</dbReference>
<dbReference type="Gramene" id="Zm00001eb037750_T001">
    <property type="protein sequence ID" value="Zm00001eb037750_P001"/>
    <property type="gene ID" value="Zm00001eb037750"/>
</dbReference>
<reference evidence="3" key="1">
    <citation type="submission" date="2015-12" db="EMBL/GenBank/DDBJ databases">
        <title>Update maize B73 reference genome by single molecule sequencing technologies.</title>
        <authorList>
            <consortium name="Maize Genome Sequencing Project"/>
            <person name="Ware D."/>
        </authorList>
    </citation>
    <scope>NUCLEOTIDE SEQUENCE [LARGE SCALE GENOMIC DNA]</scope>
    <source>
        <strain evidence="3">cv. B73</strain>
    </source>
</reference>
<feature type="compositionally biased region" description="Low complexity" evidence="1">
    <location>
        <begin position="71"/>
        <end position="80"/>
    </location>
</feature>
<organism evidence="2 3">
    <name type="scientific">Zea mays</name>
    <name type="common">Maize</name>
    <dbReference type="NCBI Taxonomy" id="4577"/>
    <lineage>
        <taxon>Eukaryota</taxon>
        <taxon>Viridiplantae</taxon>
        <taxon>Streptophyta</taxon>
        <taxon>Embryophyta</taxon>
        <taxon>Tracheophyta</taxon>
        <taxon>Spermatophyta</taxon>
        <taxon>Magnoliopsida</taxon>
        <taxon>Liliopsida</taxon>
        <taxon>Poales</taxon>
        <taxon>Poaceae</taxon>
        <taxon>PACMAD clade</taxon>
        <taxon>Panicoideae</taxon>
        <taxon>Andropogonodae</taxon>
        <taxon>Andropogoneae</taxon>
        <taxon>Tripsacinae</taxon>
        <taxon>Zea</taxon>
    </lineage>
</organism>
<dbReference type="EnsemblPlants" id="Zm00001eb037750_T001">
    <property type="protein sequence ID" value="Zm00001eb037750_P001"/>
    <property type="gene ID" value="Zm00001eb037750"/>
</dbReference>
<name>A0A804LUM6_MAIZE</name>
<dbReference type="InParanoid" id="A0A804LUM6"/>
<reference evidence="2" key="2">
    <citation type="submission" date="2019-07" db="EMBL/GenBank/DDBJ databases">
        <authorList>
            <person name="Seetharam A."/>
            <person name="Woodhouse M."/>
            <person name="Cannon E."/>
        </authorList>
    </citation>
    <scope>NUCLEOTIDE SEQUENCE [LARGE SCALE GENOMIC DNA]</scope>
    <source>
        <strain evidence="2">cv. B73</strain>
    </source>
</reference>
<evidence type="ECO:0000313" key="3">
    <source>
        <dbReference type="Proteomes" id="UP000007305"/>
    </source>
</evidence>
<reference evidence="2" key="3">
    <citation type="submission" date="2021-05" db="UniProtKB">
        <authorList>
            <consortium name="EnsemblPlants"/>
        </authorList>
    </citation>
    <scope>IDENTIFICATION</scope>
    <source>
        <strain evidence="2">cv. B73</strain>
    </source>
</reference>
<feature type="region of interest" description="Disordered" evidence="1">
    <location>
        <begin position="26"/>
        <end position="97"/>
    </location>
</feature>
<dbReference type="AlphaFoldDB" id="A0A804LUM6"/>